<proteinExistence type="inferred from homology"/>
<evidence type="ECO:0000313" key="5">
    <source>
        <dbReference type="Proteomes" id="UP001596122"/>
    </source>
</evidence>
<comment type="function">
    <text evidence="2">Catalyzes the reduction of dTDP-6-deoxy-L-lyxo-4-hexulose to yield dTDP-L-rhamnose.</text>
</comment>
<dbReference type="GO" id="GO:0008831">
    <property type="term" value="F:dTDP-4-dehydrorhamnose reductase activity"/>
    <property type="evidence" value="ECO:0007669"/>
    <property type="project" value="UniProtKB-EC"/>
</dbReference>
<dbReference type="PANTHER" id="PTHR10491:SF4">
    <property type="entry name" value="METHIONINE ADENOSYLTRANSFERASE 2 SUBUNIT BETA"/>
    <property type="match status" value="1"/>
</dbReference>
<keyword evidence="2 4" id="KW-0560">Oxidoreductase</keyword>
<dbReference type="InterPro" id="IPR005913">
    <property type="entry name" value="dTDP_dehydrorham_reduct"/>
</dbReference>
<reference evidence="5" key="1">
    <citation type="journal article" date="2019" name="Int. J. Syst. Evol. Microbiol.">
        <title>The Global Catalogue of Microorganisms (GCM) 10K type strain sequencing project: providing services to taxonomists for standard genome sequencing and annotation.</title>
        <authorList>
            <consortium name="The Broad Institute Genomics Platform"/>
            <consortium name="The Broad Institute Genome Sequencing Center for Infectious Disease"/>
            <person name="Wu L."/>
            <person name="Ma J."/>
        </authorList>
    </citation>
    <scope>NUCLEOTIDE SEQUENCE [LARGE SCALE GENOMIC DNA]</scope>
    <source>
        <strain evidence="5">CCUG 43114</strain>
    </source>
</reference>
<sequence>MSGPRRWLVTGAAGTVGSRVVERLLADGEDVTAATRAHLDVTDQEAVDAAVEGHDVVVNAAAWTAVDDAETHEAEAFAANAVGPALLAVACARRGVPLLHLSTDYVFDGQADRPFPEDAPLRPRSAYGRTKAAGEWAVRAAGGPLWLLRTAWVYDVDRPCFPRTVVRLLGERESLDVVDDQVGQPTWARDVADLAVAVVRAGAPHGTYHATAAGQVSWFGLTRALLAHLGEDPGRVRATTSEAFRRPAPRPAWSVLGHAAWQNSGVTAPRAWEAALAEAVGAGLLR</sequence>
<dbReference type="NCBIfam" id="TIGR01214">
    <property type="entry name" value="rmlD"/>
    <property type="match status" value="1"/>
</dbReference>
<gene>
    <name evidence="4" type="primary">rfbD</name>
    <name evidence="4" type="ORF">ACFPJ6_01625</name>
</gene>
<dbReference type="SUPFAM" id="SSF51735">
    <property type="entry name" value="NAD(P)-binding Rossmann-fold domains"/>
    <property type="match status" value="1"/>
</dbReference>
<keyword evidence="5" id="KW-1185">Reference proteome</keyword>
<evidence type="ECO:0000259" key="3">
    <source>
        <dbReference type="Pfam" id="PF04321"/>
    </source>
</evidence>
<keyword evidence="2" id="KW-0521">NADP</keyword>
<organism evidence="4 5">
    <name type="scientific">Aquipuribacter nitratireducens</name>
    <dbReference type="NCBI Taxonomy" id="650104"/>
    <lineage>
        <taxon>Bacteria</taxon>
        <taxon>Bacillati</taxon>
        <taxon>Actinomycetota</taxon>
        <taxon>Actinomycetes</taxon>
        <taxon>Micrococcales</taxon>
        <taxon>Intrasporangiaceae</taxon>
        <taxon>Aquipuribacter</taxon>
    </lineage>
</organism>
<dbReference type="Pfam" id="PF04321">
    <property type="entry name" value="RmlD_sub_bind"/>
    <property type="match status" value="1"/>
</dbReference>
<dbReference type="EC" id="1.1.1.133" evidence="2"/>
<name>A0ABW0GKI1_9MICO</name>
<dbReference type="PANTHER" id="PTHR10491">
    <property type="entry name" value="DTDP-4-DEHYDRORHAMNOSE REDUCTASE"/>
    <property type="match status" value="1"/>
</dbReference>
<dbReference type="InterPro" id="IPR029903">
    <property type="entry name" value="RmlD-like-bd"/>
</dbReference>
<evidence type="ECO:0000256" key="2">
    <source>
        <dbReference type="RuleBase" id="RU364082"/>
    </source>
</evidence>
<feature type="domain" description="RmlD-like substrate binding" evidence="3">
    <location>
        <begin position="7"/>
        <end position="280"/>
    </location>
</feature>
<dbReference type="Gene3D" id="3.40.50.720">
    <property type="entry name" value="NAD(P)-binding Rossmann-like Domain"/>
    <property type="match status" value="1"/>
</dbReference>
<evidence type="ECO:0000256" key="1">
    <source>
        <dbReference type="ARBA" id="ARBA00010944"/>
    </source>
</evidence>
<dbReference type="Proteomes" id="UP001596122">
    <property type="component" value="Unassembled WGS sequence"/>
</dbReference>
<dbReference type="Gene3D" id="3.90.25.10">
    <property type="entry name" value="UDP-galactose 4-epimerase, domain 1"/>
    <property type="match status" value="1"/>
</dbReference>
<accession>A0ABW0GKI1</accession>
<dbReference type="CDD" id="cd05254">
    <property type="entry name" value="dTDP_HR_like_SDR_e"/>
    <property type="match status" value="1"/>
</dbReference>
<comment type="similarity">
    <text evidence="1 2">Belongs to the dTDP-4-dehydrorhamnose reductase family.</text>
</comment>
<dbReference type="InterPro" id="IPR036291">
    <property type="entry name" value="NAD(P)-bd_dom_sf"/>
</dbReference>
<dbReference type="EMBL" id="JBHSLD010000001">
    <property type="protein sequence ID" value="MFC5379481.1"/>
    <property type="molecule type" value="Genomic_DNA"/>
</dbReference>
<dbReference type="RefSeq" id="WP_340266293.1">
    <property type="nucleotide sequence ID" value="NZ_JBBEOG010000001.1"/>
</dbReference>
<comment type="caution">
    <text evidence="4">The sequence shown here is derived from an EMBL/GenBank/DDBJ whole genome shotgun (WGS) entry which is preliminary data.</text>
</comment>
<comment type="pathway">
    <text evidence="2">Carbohydrate biosynthesis; dTDP-L-rhamnose biosynthesis.</text>
</comment>
<protein>
    <recommendedName>
        <fullName evidence="2">dTDP-4-dehydrorhamnose reductase</fullName>
        <ecNumber evidence="2">1.1.1.133</ecNumber>
    </recommendedName>
</protein>
<evidence type="ECO:0000313" key="4">
    <source>
        <dbReference type="EMBL" id="MFC5379481.1"/>
    </source>
</evidence>